<organism evidence="10">
    <name type="scientific">Streptomyces sp. NBC_01401</name>
    <dbReference type="NCBI Taxonomy" id="2903854"/>
    <lineage>
        <taxon>Bacteria</taxon>
        <taxon>Bacillati</taxon>
        <taxon>Actinomycetota</taxon>
        <taxon>Actinomycetes</taxon>
        <taxon>Kitasatosporales</taxon>
        <taxon>Streptomycetaceae</taxon>
        <taxon>Streptomyces</taxon>
    </lineage>
</organism>
<feature type="transmembrane region" description="Helical" evidence="8">
    <location>
        <begin position="210"/>
        <end position="229"/>
    </location>
</feature>
<dbReference type="AlphaFoldDB" id="A0AAU3H730"/>
<dbReference type="InterPro" id="IPR020846">
    <property type="entry name" value="MFS_dom"/>
</dbReference>
<dbReference type="Gene3D" id="1.20.1720.10">
    <property type="entry name" value="Multidrug resistance protein D"/>
    <property type="match status" value="1"/>
</dbReference>
<gene>
    <name evidence="10" type="ORF">OG626_35910</name>
</gene>
<dbReference type="Pfam" id="PF07690">
    <property type="entry name" value="MFS_1"/>
    <property type="match status" value="1"/>
</dbReference>
<feature type="transmembrane region" description="Helical" evidence="8">
    <location>
        <begin position="360"/>
        <end position="379"/>
    </location>
</feature>
<proteinExistence type="predicted"/>
<feature type="transmembrane region" description="Helical" evidence="8">
    <location>
        <begin position="400"/>
        <end position="420"/>
    </location>
</feature>
<dbReference type="GO" id="GO:0022857">
    <property type="term" value="F:transmembrane transporter activity"/>
    <property type="evidence" value="ECO:0007669"/>
    <property type="project" value="InterPro"/>
</dbReference>
<feature type="transmembrane region" description="Helical" evidence="8">
    <location>
        <begin position="144"/>
        <end position="165"/>
    </location>
</feature>
<evidence type="ECO:0000256" key="3">
    <source>
        <dbReference type="ARBA" id="ARBA00022692"/>
    </source>
</evidence>
<comment type="subcellular location">
    <subcellularLocation>
        <location evidence="1">Cell membrane</location>
        <topology evidence="1">Multi-pass membrane protein</topology>
    </subcellularLocation>
</comment>
<evidence type="ECO:0000256" key="4">
    <source>
        <dbReference type="ARBA" id="ARBA00022989"/>
    </source>
</evidence>
<protein>
    <submittedName>
        <fullName evidence="10">MFS transporter</fullName>
    </submittedName>
</protein>
<sequence length="495" mass="52099">MSAPATTPARSDQARFNRRLYAPLVLGSVLNPITSTMIAVTLAPIGRYFGVSPSATTWLVSGLYLATSIGQPVVGRLVDTFGARRVFLTATSLAGLAGLLGAFAPNLGTLIAVRIILGLATCAGYPASIYLIRYEADRKGLENPAAALSVLSLAGQTTVVLGPTIGGLLVGLGGWRAVFAINVPLALACLILGTLILPKENITRSRALDLDLVGMAGFAVTVVTLLLFFTEPSTSRAYLPAVAAVAATAFILRELRAHDPFIDVRLLHATPGLSLVYARALISGIFQYSFLYGFTQWLQEGAHLSASHAGLLLMPMSVLALALTLLTGRSPQIRGKLAVGGVTQLVAAGLMLLCAPDSPIWLLIVVSLAVGIPNGLINLANQNALYQTAPADRTASSAGLLRTFLYFGAIISSATNGALLGDGASTAGMHDIALVLLALAVVFAALTLLDPNLRNPTPERTPPHEPHHPRRTHRPGRHRPPAARHEHRHPAPFDR</sequence>
<keyword evidence="3 8" id="KW-0812">Transmembrane</keyword>
<reference evidence="10" key="1">
    <citation type="submission" date="2022-10" db="EMBL/GenBank/DDBJ databases">
        <title>The complete genomes of actinobacterial strains from the NBC collection.</title>
        <authorList>
            <person name="Joergensen T.S."/>
            <person name="Alvarez Arevalo M."/>
            <person name="Sterndorff E.B."/>
            <person name="Faurdal D."/>
            <person name="Vuksanovic O."/>
            <person name="Mourched A.-S."/>
            <person name="Charusanti P."/>
            <person name="Shaw S."/>
            <person name="Blin K."/>
            <person name="Weber T."/>
        </authorList>
    </citation>
    <scope>NUCLEOTIDE SEQUENCE</scope>
    <source>
        <strain evidence="10">NBC_01401</strain>
    </source>
</reference>
<evidence type="ECO:0000313" key="10">
    <source>
        <dbReference type="EMBL" id="WTY99912.1"/>
    </source>
</evidence>
<feature type="transmembrane region" description="Helical" evidence="8">
    <location>
        <begin position="20"/>
        <end position="43"/>
    </location>
</feature>
<evidence type="ECO:0000256" key="8">
    <source>
        <dbReference type="SAM" id="Phobius"/>
    </source>
</evidence>
<feature type="region of interest" description="Disordered" evidence="7">
    <location>
        <begin position="453"/>
        <end position="495"/>
    </location>
</feature>
<feature type="domain" description="Major facilitator superfamily (MFS) profile" evidence="9">
    <location>
        <begin position="20"/>
        <end position="455"/>
    </location>
</feature>
<dbReference type="GO" id="GO:0005886">
    <property type="term" value="C:plasma membrane"/>
    <property type="evidence" value="ECO:0007669"/>
    <property type="project" value="UniProtKB-SubCell"/>
</dbReference>
<keyword evidence="6" id="KW-0046">Antibiotic resistance</keyword>
<feature type="transmembrane region" description="Helical" evidence="8">
    <location>
        <begin position="111"/>
        <end position="132"/>
    </location>
</feature>
<dbReference type="EMBL" id="CP109535">
    <property type="protein sequence ID" value="WTY99912.1"/>
    <property type="molecule type" value="Genomic_DNA"/>
</dbReference>
<keyword evidence="2" id="KW-0813">Transport</keyword>
<name>A0AAU3H730_9ACTN</name>
<evidence type="ECO:0000256" key="7">
    <source>
        <dbReference type="SAM" id="MobiDB-lite"/>
    </source>
</evidence>
<evidence type="ECO:0000256" key="6">
    <source>
        <dbReference type="ARBA" id="ARBA00023251"/>
    </source>
</evidence>
<feature type="transmembrane region" description="Helical" evidence="8">
    <location>
        <begin position="235"/>
        <end position="252"/>
    </location>
</feature>
<feature type="transmembrane region" description="Helical" evidence="8">
    <location>
        <begin position="273"/>
        <end position="294"/>
    </location>
</feature>
<evidence type="ECO:0000256" key="5">
    <source>
        <dbReference type="ARBA" id="ARBA00023136"/>
    </source>
</evidence>
<feature type="transmembrane region" description="Helical" evidence="8">
    <location>
        <begin position="306"/>
        <end position="325"/>
    </location>
</feature>
<dbReference type="Gene3D" id="1.20.1250.20">
    <property type="entry name" value="MFS general substrate transporter like domains"/>
    <property type="match status" value="1"/>
</dbReference>
<feature type="transmembrane region" description="Helical" evidence="8">
    <location>
        <begin position="86"/>
        <end position="105"/>
    </location>
</feature>
<keyword evidence="5 8" id="KW-0472">Membrane</keyword>
<feature type="transmembrane region" description="Helical" evidence="8">
    <location>
        <begin position="177"/>
        <end position="198"/>
    </location>
</feature>
<dbReference type="PANTHER" id="PTHR42718:SF9">
    <property type="entry name" value="MAJOR FACILITATOR SUPERFAMILY MULTIDRUG TRANSPORTER MFSC"/>
    <property type="match status" value="1"/>
</dbReference>
<accession>A0AAU3H730</accession>
<dbReference type="SUPFAM" id="SSF103473">
    <property type="entry name" value="MFS general substrate transporter"/>
    <property type="match status" value="1"/>
</dbReference>
<feature type="transmembrane region" description="Helical" evidence="8">
    <location>
        <begin position="337"/>
        <end position="354"/>
    </location>
</feature>
<feature type="compositionally biased region" description="Basic residues" evidence="7">
    <location>
        <begin position="467"/>
        <end position="488"/>
    </location>
</feature>
<dbReference type="GO" id="GO:0046677">
    <property type="term" value="P:response to antibiotic"/>
    <property type="evidence" value="ECO:0007669"/>
    <property type="project" value="UniProtKB-KW"/>
</dbReference>
<keyword evidence="4 8" id="KW-1133">Transmembrane helix</keyword>
<dbReference type="InterPro" id="IPR011701">
    <property type="entry name" value="MFS"/>
</dbReference>
<evidence type="ECO:0000256" key="1">
    <source>
        <dbReference type="ARBA" id="ARBA00004651"/>
    </source>
</evidence>
<evidence type="ECO:0000259" key="9">
    <source>
        <dbReference type="PROSITE" id="PS50850"/>
    </source>
</evidence>
<dbReference type="PROSITE" id="PS50850">
    <property type="entry name" value="MFS"/>
    <property type="match status" value="1"/>
</dbReference>
<dbReference type="PANTHER" id="PTHR42718">
    <property type="entry name" value="MAJOR FACILITATOR SUPERFAMILY MULTIDRUG TRANSPORTER MFSC"/>
    <property type="match status" value="1"/>
</dbReference>
<dbReference type="InterPro" id="IPR036259">
    <property type="entry name" value="MFS_trans_sf"/>
</dbReference>
<feature type="transmembrane region" description="Helical" evidence="8">
    <location>
        <begin position="55"/>
        <end position="74"/>
    </location>
</feature>
<feature type="transmembrane region" description="Helical" evidence="8">
    <location>
        <begin position="432"/>
        <end position="449"/>
    </location>
</feature>
<evidence type="ECO:0000256" key="2">
    <source>
        <dbReference type="ARBA" id="ARBA00022448"/>
    </source>
</evidence>